<feature type="compositionally biased region" description="Basic and acidic residues" evidence="9">
    <location>
        <begin position="571"/>
        <end position="587"/>
    </location>
</feature>
<feature type="region of interest" description="Disordered" evidence="9">
    <location>
        <begin position="120"/>
        <end position="196"/>
    </location>
</feature>
<dbReference type="EMBL" id="JALNTZ010000007">
    <property type="protein sequence ID" value="KAJ3644984.1"/>
    <property type="molecule type" value="Genomic_DNA"/>
</dbReference>
<dbReference type="Proteomes" id="UP001168821">
    <property type="component" value="Unassembled WGS sequence"/>
</dbReference>
<keyword evidence="2" id="KW-0813">Transport</keyword>
<comment type="subcellular location">
    <subcellularLocation>
        <location evidence="1">Endoplasmic reticulum membrane</location>
    </subcellularLocation>
</comment>
<evidence type="ECO:0000256" key="1">
    <source>
        <dbReference type="ARBA" id="ARBA00004586"/>
    </source>
</evidence>
<evidence type="ECO:0000256" key="6">
    <source>
        <dbReference type="ARBA" id="ARBA00023055"/>
    </source>
</evidence>
<evidence type="ECO:0000313" key="13">
    <source>
        <dbReference type="Proteomes" id="UP001168821"/>
    </source>
</evidence>
<dbReference type="GO" id="GO:0006869">
    <property type="term" value="P:lipid transport"/>
    <property type="evidence" value="ECO:0007669"/>
    <property type="project" value="UniProtKB-KW"/>
</dbReference>
<feature type="compositionally biased region" description="Acidic residues" evidence="9">
    <location>
        <begin position="820"/>
        <end position="829"/>
    </location>
</feature>
<proteinExistence type="predicted"/>
<dbReference type="AlphaFoldDB" id="A0AA38I1E1"/>
<evidence type="ECO:0000256" key="9">
    <source>
        <dbReference type="SAM" id="MobiDB-lite"/>
    </source>
</evidence>
<feature type="compositionally biased region" description="Basic and acidic residues" evidence="9">
    <location>
        <begin position="801"/>
        <end position="810"/>
    </location>
</feature>
<feature type="compositionally biased region" description="Polar residues" evidence="9">
    <location>
        <begin position="554"/>
        <end position="564"/>
    </location>
</feature>
<evidence type="ECO:0000256" key="2">
    <source>
        <dbReference type="ARBA" id="ARBA00022448"/>
    </source>
</evidence>
<evidence type="ECO:0000256" key="8">
    <source>
        <dbReference type="ARBA" id="ARBA00023136"/>
    </source>
</evidence>
<keyword evidence="4" id="KW-0256">Endoplasmic reticulum</keyword>
<comment type="caution">
    <text evidence="12">The sequence shown here is derived from an EMBL/GenBank/DDBJ whole genome shotgun (WGS) entry which is preliminary data.</text>
</comment>
<evidence type="ECO:0000256" key="7">
    <source>
        <dbReference type="ARBA" id="ARBA00023121"/>
    </source>
</evidence>
<feature type="region of interest" description="Disordered" evidence="9">
    <location>
        <begin position="799"/>
        <end position="829"/>
    </location>
</feature>
<feature type="compositionally biased region" description="Basic and acidic residues" evidence="9">
    <location>
        <begin position="511"/>
        <end position="520"/>
    </location>
</feature>
<accession>A0AA38I1E1</accession>
<keyword evidence="8 10" id="KW-0472">Membrane</keyword>
<sequence length="986" mass="110721">MSKKTDGKITLGMLKGKPVTTSVPTISIKFHANAEQLEELYASDEEHTGNELSTASAGATGINEPDSSPLKYLPRLVKRSTSIDITPSSTIDASPPSDPWRFFSDIKGKITKSVEDKITEIKSRNQEEGSPLKGRIVKDSKDNSSVSDSEELSESSISKTCGIVSTTEGAEMSSDDDTPSIEKDKKTEDRAKLAASGGGLRQRFRLLKKTANKEGTVTRRNLTSLYNINTDKIEQALPEETEIESAVDALEDANLQTTAEDKVLTALEHDYDNIKLDAENVINIKEVSGSEVREVHWASKTPKTVFAPVGYVDFRVKPKPAKISVLRPVMVGVAFVVTYLLIHNYSTYLAGITIGVAVTVVVYYLKYLLDTPSYLTSFVPPPEILQVPAVQEFQPLTKYEGWVNEFPDTYNPHTYHISQTQSVYLRLQGNLLRVSHTRSKVAKRALWNEPKVKPVFTHHRIYNLLGAQVSLLPEGLAKKRHWSKKYPICVTLRKNQMQFETVVPQPPLPSKSDEDPEAQKPKRYVAVKKRRSQTLRFSKLSEENEEFDLDSETSRASTPSPLSQDDSEKAEEEKALDDAFQESTKDDEHEDVFDEDVEGLDDWGTFTPPEDDSPSTTKLYLFGRTDREKEDWFRRLKAATHRGAHLPVTPTTTVRAISHTLLDKAAKELDYAKYMLIFKKAKSYQKDKNDESGDELPCADVQWINAFVGRVLFDCLRDDTFTQRVKDKIQRKLSSIKLPYFIEGLVVTELNLGQMPPLIHRATKPMMDDRGLWIDLDITYDGLVVLILQTKLNLMKLKQPHPHDADKPTDKPAMFHSDVEDSAESTSDEEAICPFQNNQYPAALDASGVPVQGLGGTSNTSKKFIKMVDKIAESKFFQAATENKYIKRAMEEVSNTELGLKVDVKELVGTLVLNVPPPPSDRVWVGFRPTPTLALTAHPIVGERNITFLRITSWIEKKLLLEFQKLMVIPNMEDFIVPVMSPKLPE</sequence>
<dbReference type="GO" id="GO:0005789">
    <property type="term" value="C:endoplasmic reticulum membrane"/>
    <property type="evidence" value="ECO:0007669"/>
    <property type="project" value="UniProtKB-SubCell"/>
</dbReference>
<gene>
    <name evidence="12" type="ORF">Zmor_022679</name>
</gene>
<feature type="compositionally biased region" description="Basic and acidic residues" evidence="9">
    <location>
        <begin position="180"/>
        <end position="192"/>
    </location>
</feature>
<dbReference type="PANTHER" id="PTHR13466:SF0">
    <property type="entry name" value="SMP-LTD DOMAIN-CONTAINING PROTEIN"/>
    <property type="match status" value="1"/>
</dbReference>
<feature type="region of interest" description="Disordered" evidence="9">
    <location>
        <begin position="44"/>
        <end position="70"/>
    </location>
</feature>
<evidence type="ECO:0000313" key="12">
    <source>
        <dbReference type="EMBL" id="KAJ3644984.1"/>
    </source>
</evidence>
<evidence type="ECO:0000256" key="4">
    <source>
        <dbReference type="ARBA" id="ARBA00022824"/>
    </source>
</evidence>
<name>A0AA38I1E1_9CUCU</name>
<feature type="transmembrane region" description="Helical" evidence="10">
    <location>
        <begin position="325"/>
        <end position="342"/>
    </location>
</feature>
<keyword evidence="3 10" id="KW-0812">Transmembrane</keyword>
<protein>
    <recommendedName>
        <fullName evidence="11">SMP-LTD domain-containing protein</fullName>
    </recommendedName>
</protein>
<dbReference type="GO" id="GO:0008289">
    <property type="term" value="F:lipid binding"/>
    <property type="evidence" value="ECO:0007669"/>
    <property type="project" value="UniProtKB-KW"/>
</dbReference>
<dbReference type="PANTHER" id="PTHR13466">
    <property type="entry name" value="TEX2 PROTEIN-RELATED"/>
    <property type="match status" value="1"/>
</dbReference>
<organism evidence="12 13">
    <name type="scientific">Zophobas morio</name>
    <dbReference type="NCBI Taxonomy" id="2755281"/>
    <lineage>
        <taxon>Eukaryota</taxon>
        <taxon>Metazoa</taxon>
        <taxon>Ecdysozoa</taxon>
        <taxon>Arthropoda</taxon>
        <taxon>Hexapoda</taxon>
        <taxon>Insecta</taxon>
        <taxon>Pterygota</taxon>
        <taxon>Neoptera</taxon>
        <taxon>Endopterygota</taxon>
        <taxon>Coleoptera</taxon>
        <taxon>Polyphaga</taxon>
        <taxon>Cucujiformia</taxon>
        <taxon>Tenebrionidae</taxon>
        <taxon>Zophobas</taxon>
    </lineage>
</organism>
<feature type="domain" description="SMP-LTD" evidence="11">
    <location>
        <begin position="697"/>
        <end position="986"/>
    </location>
</feature>
<feature type="transmembrane region" description="Helical" evidence="10">
    <location>
        <begin position="348"/>
        <end position="365"/>
    </location>
</feature>
<keyword evidence="13" id="KW-1185">Reference proteome</keyword>
<feature type="region of interest" description="Disordered" evidence="9">
    <location>
        <begin position="540"/>
        <end position="592"/>
    </location>
</feature>
<dbReference type="PROSITE" id="PS51847">
    <property type="entry name" value="SMP"/>
    <property type="match status" value="1"/>
</dbReference>
<evidence type="ECO:0000256" key="10">
    <source>
        <dbReference type="SAM" id="Phobius"/>
    </source>
</evidence>
<reference evidence="12" key="1">
    <citation type="journal article" date="2023" name="G3 (Bethesda)">
        <title>Whole genome assemblies of Zophobas morio and Tenebrio molitor.</title>
        <authorList>
            <person name="Kaur S."/>
            <person name="Stinson S.A."/>
            <person name="diCenzo G.C."/>
        </authorList>
    </citation>
    <scope>NUCLEOTIDE SEQUENCE</scope>
    <source>
        <strain evidence="12">QUZm001</strain>
    </source>
</reference>
<keyword evidence="5 10" id="KW-1133">Transmembrane helix</keyword>
<dbReference type="InterPro" id="IPR031468">
    <property type="entry name" value="SMP_LBD"/>
</dbReference>
<keyword evidence="7" id="KW-0446">Lipid-binding</keyword>
<evidence type="ECO:0000259" key="11">
    <source>
        <dbReference type="PROSITE" id="PS51847"/>
    </source>
</evidence>
<evidence type="ECO:0000256" key="3">
    <source>
        <dbReference type="ARBA" id="ARBA00022692"/>
    </source>
</evidence>
<keyword evidence="6" id="KW-0445">Lipid transport</keyword>
<evidence type="ECO:0000256" key="5">
    <source>
        <dbReference type="ARBA" id="ARBA00022989"/>
    </source>
</evidence>
<feature type="region of interest" description="Disordered" evidence="9">
    <location>
        <begin position="503"/>
        <end position="526"/>
    </location>
</feature>
<dbReference type="CDD" id="cd21675">
    <property type="entry name" value="SMP_TEX2"/>
    <property type="match status" value="1"/>
</dbReference>